<gene>
    <name evidence="2" type="ORF">Van01_29120</name>
</gene>
<feature type="region of interest" description="Disordered" evidence="1">
    <location>
        <begin position="69"/>
        <end position="102"/>
    </location>
</feature>
<dbReference type="EMBL" id="BOOZ01000014">
    <property type="protein sequence ID" value="GIJ09698.1"/>
    <property type="molecule type" value="Genomic_DNA"/>
</dbReference>
<organism evidence="2 3">
    <name type="scientific">Micromonospora andamanensis</name>
    <dbReference type="NCBI Taxonomy" id="1287068"/>
    <lineage>
        <taxon>Bacteria</taxon>
        <taxon>Bacillati</taxon>
        <taxon>Actinomycetota</taxon>
        <taxon>Actinomycetes</taxon>
        <taxon>Micromonosporales</taxon>
        <taxon>Micromonosporaceae</taxon>
        <taxon>Micromonospora</taxon>
    </lineage>
</organism>
<reference evidence="2 3" key="1">
    <citation type="submission" date="2021-01" db="EMBL/GenBank/DDBJ databases">
        <title>Whole genome shotgun sequence of Verrucosispora andamanensis NBRC 109075.</title>
        <authorList>
            <person name="Komaki H."/>
            <person name="Tamura T."/>
        </authorList>
    </citation>
    <scope>NUCLEOTIDE SEQUENCE [LARGE SCALE GENOMIC DNA]</scope>
    <source>
        <strain evidence="2 3">NBRC 109075</strain>
    </source>
</reference>
<evidence type="ECO:0000313" key="3">
    <source>
        <dbReference type="Proteomes" id="UP000647017"/>
    </source>
</evidence>
<keyword evidence="3" id="KW-1185">Reference proteome</keyword>
<accession>A0ABQ4HVL0</accession>
<comment type="caution">
    <text evidence="2">The sequence shown here is derived from an EMBL/GenBank/DDBJ whole genome shotgun (WGS) entry which is preliminary data.</text>
</comment>
<feature type="region of interest" description="Disordered" evidence="1">
    <location>
        <begin position="1"/>
        <end position="51"/>
    </location>
</feature>
<sequence>MLVGHCDEVERGRAAPEPHLTGELQLHAGNLPSPAPAGRTTSGPARGTVGGGAEVPAWVTLTVTLEPSIPITTSPGAETVRQSRRTCPNPSGTRIPGCEGAP</sequence>
<protein>
    <submittedName>
        <fullName evidence="2">Uncharacterized protein</fullName>
    </submittedName>
</protein>
<proteinExistence type="predicted"/>
<name>A0ABQ4HVL0_9ACTN</name>
<evidence type="ECO:0000313" key="2">
    <source>
        <dbReference type="EMBL" id="GIJ09698.1"/>
    </source>
</evidence>
<feature type="compositionally biased region" description="Basic and acidic residues" evidence="1">
    <location>
        <begin position="1"/>
        <end position="16"/>
    </location>
</feature>
<dbReference type="Proteomes" id="UP000647017">
    <property type="component" value="Unassembled WGS sequence"/>
</dbReference>
<evidence type="ECO:0000256" key="1">
    <source>
        <dbReference type="SAM" id="MobiDB-lite"/>
    </source>
</evidence>